<feature type="transmembrane region" description="Helical" evidence="17">
    <location>
        <begin position="103"/>
        <end position="123"/>
    </location>
</feature>
<dbReference type="GO" id="GO:0012505">
    <property type="term" value="C:endomembrane system"/>
    <property type="evidence" value="ECO:0007669"/>
    <property type="project" value="UniProtKB-SubCell"/>
</dbReference>
<evidence type="ECO:0000256" key="4">
    <source>
        <dbReference type="ARBA" id="ARBA00022692"/>
    </source>
</evidence>
<evidence type="ECO:0008006" key="20">
    <source>
        <dbReference type="Google" id="ProtNLM"/>
    </source>
</evidence>
<comment type="catalytic activity">
    <reaction evidence="12">
        <text>9-(9Z-octadecenoyloxy)-octadecanoate + H2O = 9-hydroxy-octadecanoate + (9Z)-octadecenoate + H(+)</text>
        <dbReference type="Rhea" id="RHEA:52048"/>
        <dbReference type="ChEBI" id="CHEBI:15377"/>
        <dbReference type="ChEBI" id="CHEBI:15378"/>
        <dbReference type="ChEBI" id="CHEBI:30823"/>
        <dbReference type="ChEBI" id="CHEBI:136282"/>
        <dbReference type="ChEBI" id="CHEBI:136286"/>
    </reaction>
    <physiologicalReaction direction="left-to-right" evidence="12">
        <dbReference type="Rhea" id="RHEA:52049"/>
    </physiologicalReaction>
</comment>
<comment type="catalytic activity">
    <reaction evidence="11">
        <text>12-(9Z-octadecenoyloxy)-octadecanoate + H2O = 12-hydroxyoctadecanoate + (9Z)-octadecenoate + H(+)</text>
        <dbReference type="Rhea" id="RHEA:52060"/>
        <dbReference type="ChEBI" id="CHEBI:15377"/>
        <dbReference type="ChEBI" id="CHEBI:15378"/>
        <dbReference type="ChEBI" id="CHEBI:30823"/>
        <dbReference type="ChEBI" id="CHEBI:84201"/>
        <dbReference type="ChEBI" id="CHEBI:136302"/>
    </reaction>
    <physiologicalReaction direction="left-to-right" evidence="11">
        <dbReference type="Rhea" id="RHEA:52061"/>
    </physiologicalReaction>
</comment>
<comment type="subcellular location">
    <subcellularLocation>
        <location evidence="2">Endomembrane system</location>
        <topology evidence="2">Multi-pass membrane protein</topology>
    </subcellularLocation>
</comment>
<keyword evidence="5 17" id="KW-1133">Transmembrane helix</keyword>
<evidence type="ECO:0000256" key="11">
    <source>
        <dbReference type="ARBA" id="ARBA00048701"/>
    </source>
</evidence>
<accession>A0AAV1M0L0</accession>
<evidence type="ECO:0000256" key="5">
    <source>
        <dbReference type="ARBA" id="ARBA00022989"/>
    </source>
</evidence>
<feature type="transmembrane region" description="Helical" evidence="17">
    <location>
        <begin position="59"/>
        <end position="82"/>
    </location>
</feature>
<feature type="transmembrane region" description="Helical" evidence="17">
    <location>
        <begin position="213"/>
        <end position="237"/>
    </location>
</feature>
<comment type="catalytic activity">
    <reaction evidence="14">
        <text>13-(9Z-octadecenoyloxy)-octadecanoate + H2O = 13-hydroxy-octadecanoate + (9Z)-octadecenoate + H(+)</text>
        <dbReference type="Rhea" id="RHEA:52064"/>
        <dbReference type="ChEBI" id="CHEBI:15377"/>
        <dbReference type="ChEBI" id="CHEBI:15378"/>
        <dbReference type="ChEBI" id="CHEBI:30823"/>
        <dbReference type="ChEBI" id="CHEBI:136303"/>
        <dbReference type="ChEBI" id="CHEBI:136304"/>
    </reaction>
    <physiologicalReaction direction="left-to-right" evidence="14">
        <dbReference type="Rhea" id="RHEA:52065"/>
    </physiologicalReaction>
</comment>
<organism evidence="18 19">
    <name type="scientific">Parnassius mnemosyne</name>
    <name type="common">clouded apollo</name>
    <dbReference type="NCBI Taxonomy" id="213953"/>
    <lineage>
        <taxon>Eukaryota</taxon>
        <taxon>Metazoa</taxon>
        <taxon>Ecdysozoa</taxon>
        <taxon>Arthropoda</taxon>
        <taxon>Hexapoda</taxon>
        <taxon>Insecta</taxon>
        <taxon>Pterygota</taxon>
        <taxon>Neoptera</taxon>
        <taxon>Endopterygota</taxon>
        <taxon>Lepidoptera</taxon>
        <taxon>Glossata</taxon>
        <taxon>Ditrysia</taxon>
        <taxon>Papilionoidea</taxon>
        <taxon>Papilionidae</taxon>
        <taxon>Parnassiinae</taxon>
        <taxon>Parnassini</taxon>
        <taxon>Parnassius</taxon>
        <taxon>Driopa</taxon>
    </lineage>
</organism>
<evidence type="ECO:0000256" key="17">
    <source>
        <dbReference type="SAM" id="Phobius"/>
    </source>
</evidence>
<comment type="catalytic activity">
    <reaction evidence="15">
        <text>13-(9Z-hexadecenoyloxy)-octadecanoate + H2O = 13-hydroxy-octadecanoate + (9Z)-hexadecenoate + H(+)</text>
        <dbReference type="Rhea" id="RHEA:52076"/>
        <dbReference type="ChEBI" id="CHEBI:15377"/>
        <dbReference type="ChEBI" id="CHEBI:15378"/>
        <dbReference type="ChEBI" id="CHEBI:32372"/>
        <dbReference type="ChEBI" id="CHEBI:136304"/>
        <dbReference type="ChEBI" id="CHEBI:136315"/>
    </reaction>
    <physiologicalReaction direction="left-to-right" evidence="15">
        <dbReference type="Rhea" id="RHEA:52077"/>
    </physiologicalReaction>
</comment>
<dbReference type="EMBL" id="CAVLGL010000126">
    <property type="protein sequence ID" value="CAK1601253.1"/>
    <property type="molecule type" value="Genomic_DNA"/>
</dbReference>
<evidence type="ECO:0000256" key="16">
    <source>
        <dbReference type="ARBA" id="ARBA00049428"/>
    </source>
</evidence>
<dbReference type="Pfam" id="PF04750">
    <property type="entry name" value="Far-17a_AIG1"/>
    <property type="match status" value="1"/>
</dbReference>
<evidence type="ECO:0000256" key="1">
    <source>
        <dbReference type="ARBA" id="ARBA00000923"/>
    </source>
</evidence>
<feature type="transmembrane region" description="Helical" evidence="17">
    <location>
        <begin position="21"/>
        <end position="39"/>
    </location>
</feature>
<evidence type="ECO:0000256" key="3">
    <source>
        <dbReference type="ARBA" id="ARBA00009300"/>
    </source>
</evidence>
<evidence type="ECO:0000256" key="13">
    <source>
        <dbReference type="ARBA" id="ARBA00049221"/>
    </source>
</evidence>
<dbReference type="InterPro" id="IPR006838">
    <property type="entry name" value="ADTRP_AIG1"/>
</dbReference>
<dbReference type="Proteomes" id="UP001314205">
    <property type="component" value="Unassembled WGS sequence"/>
</dbReference>
<evidence type="ECO:0000256" key="6">
    <source>
        <dbReference type="ARBA" id="ARBA00023136"/>
    </source>
</evidence>
<feature type="transmembrane region" description="Helical" evidence="17">
    <location>
        <begin position="143"/>
        <end position="163"/>
    </location>
</feature>
<evidence type="ECO:0000256" key="10">
    <source>
        <dbReference type="ARBA" id="ARBA00048680"/>
    </source>
</evidence>
<comment type="caution">
    <text evidence="18">The sequence shown here is derived from an EMBL/GenBank/DDBJ whole genome shotgun (WGS) entry which is preliminary data.</text>
</comment>
<comment type="similarity">
    <text evidence="3">Belongs to the AIG1 family.</text>
</comment>
<comment type="catalytic activity">
    <reaction evidence="9">
        <text>9-hexadecanoyloxy-octadecanoate + H2O = 9-hydroxy-octadecanoate + hexadecanoate + H(+)</text>
        <dbReference type="Rhea" id="RHEA:52052"/>
        <dbReference type="ChEBI" id="CHEBI:7896"/>
        <dbReference type="ChEBI" id="CHEBI:15377"/>
        <dbReference type="ChEBI" id="CHEBI:15378"/>
        <dbReference type="ChEBI" id="CHEBI:83670"/>
        <dbReference type="ChEBI" id="CHEBI:136286"/>
    </reaction>
    <physiologicalReaction direction="left-to-right" evidence="9">
        <dbReference type="Rhea" id="RHEA:52053"/>
    </physiologicalReaction>
</comment>
<keyword evidence="6 17" id="KW-0472">Membrane</keyword>
<dbReference type="PANTHER" id="PTHR10989:SF16">
    <property type="entry name" value="AT02829P-RELATED"/>
    <property type="match status" value="1"/>
</dbReference>
<comment type="catalytic activity">
    <reaction evidence="1">
        <text>9-(9Z-hexadecenoyloxy)-octadecanoate + H2O = (9Z)-hexadecenoate + 9-hydroxy-octadecanoate + H(+)</text>
        <dbReference type="Rhea" id="RHEA:52068"/>
        <dbReference type="ChEBI" id="CHEBI:15377"/>
        <dbReference type="ChEBI" id="CHEBI:15378"/>
        <dbReference type="ChEBI" id="CHEBI:32372"/>
        <dbReference type="ChEBI" id="CHEBI:136286"/>
        <dbReference type="ChEBI" id="CHEBI:136309"/>
    </reaction>
    <physiologicalReaction direction="left-to-right" evidence="1">
        <dbReference type="Rhea" id="RHEA:52069"/>
    </physiologicalReaction>
</comment>
<dbReference type="PANTHER" id="PTHR10989">
    <property type="entry name" value="ANDROGEN-INDUCED PROTEIN 1-RELATED"/>
    <property type="match status" value="1"/>
</dbReference>
<evidence type="ECO:0000313" key="19">
    <source>
        <dbReference type="Proteomes" id="UP001314205"/>
    </source>
</evidence>
<comment type="catalytic activity">
    <reaction evidence="16">
        <text>12-(9Z-hexadecenoyloxy)-octadecanoate + H2O = 12-hydroxyoctadecanoate + (9Z)-hexadecenoate + H(+)</text>
        <dbReference type="Rhea" id="RHEA:52072"/>
        <dbReference type="ChEBI" id="CHEBI:15377"/>
        <dbReference type="ChEBI" id="CHEBI:15378"/>
        <dbReference type="ChEBI" id="CHEBI:32372"/>
        <dbReference type="ChEBI" id="CHEBI:84201"/>
        <dbReference type="ChEBI" id="CHEBI:136312"/>
    </reaction>
    <physiologicalReaction direction="left-to-right" evidence="16">
        <dbReference type="Rhea" id="RHEA:52073"/>
    </physiologicalReaction>
</comment>
<name>A0AAV1M0L0_9NEOP</name>
<proteinExistence type="inferred from homology"/>
<evidence type="ECO:0000256" key="9">
    <source>
        <dbReference type="ARBA" id="ARBA00047863"/>
    </source>
</evidence>
<comment type="catalytic activity">
    <reaction evidence="8">
        <text>13-octadecanoyloxy-octadecanoate + H2O = 13-hydroxy-octadecanoate + octadecanoate + H(+)</text>
        <dbReference type="Rhea" id="RHEA:52084"/>
        <dbReference type="ChEBI" id="CHEBI:15377"/>
        <dbReference type="ChEBI" id="CHEBI:15378"/>
        <dbReference type="ChEBI" id="CHEBI:25629"/>
        <dbReference type="ChEBI" id="CHEBI:136304"/>
        <dbReference type="ChEBI" id="CHEBI:136335"/>
    </reaction>
    <physiologicalReaction direction="left-to-right" evidence="8">
        <dbReference type="Rhea" id="RHEA:52085"/>
    </physiologicalReaction>
</comment>
<feature type="transmembrane region" description="Helical" evidence="17">
    <location>
        <begin position="175"/>
        <end position="193"/>
    </location>
</feature>
<protein>
    <recommendedName>
        <fullName evidence="20">Androgen-dependent TFPI-regulating protein</fullName>
    </recommendedName>
</protein>
<evidence type="ECO:0000256" key="14">
    <source>
        <dbReference type="ARBA" id="ARBA00049296"/>
    </source>
</evidence>
<evidence type="ECO:0000256" key="15">
    <source>
        <dbReference type="ARBA" id="ARBA00049322"/>
    </source>
</evidence>
<comment type="catalytic activity">
    <reaction evidence="7">
        <text>12-hexadecanoyloxy-octadecanoate + H2O = 12-hydroxyoctadecanoate + hexadecanoate + H(+)</text>
        <dbReference type="Rhea" id="RHEA:52056"/>
        <dbReference type="ChEBI" id="CHEBI:7896"/>
        <dbReference type="ChEBI" id="CHEBI:15377"/>
        <dbReference type="ChEBI" id="CHEBI:15378"/>
        <dbReference type="ChEBI" id="CHEBI:83677"/>
        <dbReference type="ChEBI" id="CHEBI:84201"/>
    </reaction>
    <physiologicalReaction direction="left-to-right" evidence="7">
        <dbReference type="Rhea" id="RHEA:52057"/>
    </physiologicalReaction>
</comment>
<evidence type="ECO:0000256" key="8">
    <source>
        <dbReference type="ARBA" id="ARBA00047427"/>
    </source>
</evidence>
<keyword evidence="19" id="KW-1185">Reference proteome</keyword>
<dbReference type="GO" id="GO:0016020">
    <property type="term" value="C:membrane"/>
    <property type="evidence" value="ECO:0007669"/>
    <property type="project" value="InterPro"/>
</dbReference>
<comment type="catalytic activity">
    <reaction evidence="10">
        <text>12-octadecanoyloxy-octadecanoate + H2O = 12-hydroxyoctadecanoate + octadecanoate + H(+)</text>
        <dbReference type="Rhea" id="RHEA:52080"/>
        <dbReference type="ChEBI" id="CHEBI:15377"/>
        <dbReference type="ChEBI" id="CHEBI:15378"/>
        <dbReference type="ChEBI" id="CHEBI:25629"/>
        <dbReference type="ChEBI" id="CHEBI:84201"/>
        <dbReference type="ChEBI" id="CHEBI:136330"/>
    </reaction>
    <physiologicalReaction direction="left-to-right" evidence="10">
        <dbReference type="Rhea" id="RHEA:52081"/>
    </physiologicalReaction>
</comment>
<dbReference type="AlphaFoldDB" id="A0AAV1M0L0"/>
<evidence type="ECO:0000256" key="12">
    <source>
        <dbReference type="ARBA" id="ARBA00048800"/>
    </source>
</evidence>
<gene>
    <name evidence="18" type="ORF">PARMNEM_LOCUS19916</name>
</gene>
<comment type="catalytic activity">
    <reaction evidence="13">
        <text>9-octadecanoyloxy-octadecanoate + H2O = 9-hydroxy-octadecanoate + octadecanoate + H(+)</text>
        <dbReference type="Rhea" id="RHEA:52096"/>
        <dbReference type="ChEBI" id="CHEBI:15377"/>
        <dbReference type="ChEBI" id="CHEBI:15378"/>
        <dbReference type="ChEBI" id="CHEBI:25629"/>
        <dbReference type="ChEBI" id="CHEBI:136286"/>
        <dbReference type="ChEBI" id="CHEBI:136373"/>
    </reaction>
    <physiologicalReaction direction="left-to-right" evidence="13">
        <dbReference type="Rhea" id="RHEA:52097"/>
    </physiologicalReaction>
</comment>
<sequence length="251" mass="29616">MRRDQNAITLPSSELLLKIRLWFYSMAFAHLAFTATVTLSIDMSGDQDPQIGAYIHMRWKLITCWFNILTMLYFPVCLYCDWKERHGQWNSRHVVMLRQLKDRVMTSILFPVTLFADFMFWRMWHKDLTLIAPPRIFTYMPYWAQHSLHTVSMVIMVLDLLLVPRRRPHSLWPGVLITLSFLATYISVCITSLRNGYVVYSVLGIFDEFKLVLLALMVITECLFFYSIQWCIIDVVWGNKVNNNNPTTKKT</sequence>
<evidence type="ECO:0000313" key="18">
    <source>
        <dbReference type="EMBL" id="CAK1601253.1"/>
    </source>
</evidence>
<reference evidence="18 19" key="1">
    <citation type="submission" date="2023-11" db="EMBL/GenBank/DDBJ databases">
        <authorList>
            <person name="Hedman E."/>
            <person name="Englund M."/>
            <person name="Stromberg M."/>
            <person name="Nyberg Akerstrom W."/>
            <person name="Nylinder S."/>
            <person name="Jareborg N."/>
            <person name="Kallberg Y."/>
            <person name="Kronander E."/>
        </authorList>
    </citation>
    <scope>NUCLEOTIDE SEQUENCE [LARGE SCALE GENOMIC DNA]</scope>
</reference>
<keyword evidence="4 17" id="KW-0812">Transmembrane</keyword>
<evidence type="ECO:0000256" key="7">
    <source>
        <dbReference type="ARBA" id="ARBA00047368"/>
    </source>
</evidence>
<evidence type="ECO:0000256" key="2">
    <source>
        <dbReference type="ARBA" id="ARBA00004127"/>
    </source>
</evidence>